<gene>
    <name evidence="8 9" type="primary">murJ</name>
    <name evidence="9" type="ORF">H6G94_17290</name>
</gene>
<keyword evidence="4 8" id="KW-0133">Cell shape</keyword>
<feature type="transmembrane region" description="Helical" evidence="8">
    <location>
        <begin position="138"/>
        <end position="156"/>
    </location>
</feature>
<dbReference type="PRINTS" id="PR01806">
    <property type="entry name" value="VIRFACTRMVIN"/>
</dbReference>
<keyword evidence="2 8" id="KW-1003">Cell membrane</keyword>
<evidence type="ECO:0000256" key="5">
    <source>
        <dbReference type="ARBA" id="ARBA00022984"/>
    </source>
</evidence>
<evidence type="ECO:0000256" key="1">
    <source>
        <dbReference type="ARBA" id="ARBA00004651"/>
    </source>
</evidence>
<keyword evidence="8" id="KW-0813">Transport</keyword>
<feature type="transmembrane region" description="Helical" evidence="8">
    <location>
        <begin position="401"/>
        <end position="417"/>
    </location>
</feature>
<organism evidence="9 10">
    <name type="scientific">Nostoc punctiforme FACHB-252</name>
    <dbReference type="NCBI Taxonomy" id="1357509"/>
    <lineage>
        <taxon>Bacteria</taxon>
        <taxon>Bacillati</taxon>
        <taxon>Cyanobacteriota</taxon>
        <taxon>Cyanophyceae</taxon>
        <taxon>Nostocales</taxon>
        <taxon>Nostocaceae</taxon>
        <taxon>Nostoc</taxon>
    </lineage>
</organism>
<evidence type="ECO:0000256" key="2">
    <source>
        <dbReference type="ARBA" id="ARBA00022475"/>
    </source>
</evidence>
<dbReference type="Pfam" id="PF03023">
    <property type="entry name" value="MurJ"/>
    <property type="match status" value="1"/>
</dbReference>
<evidence type="ECO:0000256" key="6">
    <source>
        <dbReference type="ARBA" id="ARBA00022989"/>
    </source>
</evidence>
<reference evidence="9 10" key="1">
    <citation type="journal article" date="2020" name="ISME J.">
        <title>Comparative genomics reveals insights into cyanobacterial evolution and habitat adaptation.</title>
        <authorList>
            <person name="Chen M.Y."/>
            <person name="Teng W.K."/>
            <person name="Zhao L."/>
            <person name="Hu C.X."/>
            <person name="Zhou Y.K."/>
            <person name="Han B.P."/>
            <person name="Song L.R."/>
            <person name="Shu W.S."/>
        </authorList>
    </citation>
    <scope>NUCLEOTIDE SEQUENCE [LARGE SCALE GENOMIC DNA]</scope>
    <source>
        <strain evidence="9 10">FACHB-252</strain>
    </source>
</reference>
<evidence type="ECO:0000313" key="9">
    <source>
        <dbReference type="EMBL" id="MBD2613004.1"/>
    </source>
</evidence>
<comment type="pathway">
    <text evidence="8">Cell wall biogenesis; peptidoglycan biosynthesis.</text>
</comment>
<feature type="transmembrane region" description="Helical" evidence="8">
    <location>
        <begin position="162"/>
        <end position="184"/>
    </location>
</feature>
<comment type="subcellular location">
    <subcellularLocation>
        <location evidence="1 8">Cell membrane</location>
        <topology evidence="1 8">Multi-pass membrane protein</topology>
    </subcellularLocation>
</comment>
<evidence type="ECO:0000313" key="10">
    <source>
        <dbReference type="Proteomes" id="UP000606396"/>
    </source>
</evidence>
<protein>
    <recommendedName>
        <fullName evidence="8">Probable lipid II flippase MurJ</fullName>
    </recommendedName>
</protein>
<evidence type="ECO:0000256" key="3">
    <source>
        <dbReference type="ARBA" id="ARBA00022692"/>
    </source>
</evidence>
<evidence type="ECO:0000256" key="7">
    <source>
        <dbReference type="ARBA" id="ARBA00023136"/>
    </source>
</evidence>
<feature type="transmembrane region" description="Helical" evidence="8">
    <location>
        <begin position="424"/>
        <end position="444"/>
    </location>
</feature>
<keyword evidence="3 8" id="KW-0812">Transmembrane</keyword>
<feature type="transmembrane region" description="Helical" evidence="8">
    <location>
        <begin position="326"/>
        <end position="352"/>
    </location>
</feature>
<comment type="caution">
    <text evidence="9">The sequence shown here is derived from an EMBL/GenBank/DDBJ whole genome shotgun (WGS) entry which is preliminary data.</text>
</comment>
<comment type="function">
    <text evidence="8">Involved in peptidoglycan biosynthesis. Transports lipid-linked peptidoglycan precursors from the inner to the outer leaflet of the cytoplasmic membrane.</text>
</comment>
<dbReference type="Proteomes" id="UP000606396">
    <property type="component" value="Unassembled WGS sequence"/>
</dbReference>
<keyword evidence="7 8" id="KW-0472">Membrane</keyword>
<keyword evidence="6 8" id="KW-1133">Transmembrane helix</keyword>
<evidence type="ECO:0000256" key="4">
    <source>
        <dbReference type="ARBA" id="ARBA00022960"/>
    </source>
</evidence>
<comment type="similarity">
    <text evidence="8">Belongs to the MurJ/MviN family.</text>
</comment>
<sequence>MTQQDQKPSRSFAGIAGIVAIATLISKVFGLIRQQAIAAAFGVGAAATAYSYAYIIPGFLLILLGGVNGPLHSAIVSVLAKRKQQEAAPLVETVTTLVGGLLLVVTFAQIFLADKIVDLVGHGLDPTTRAIAIEQIQIMAPMALFSGLIGIGFGTLNAANQYWLLSISPLLSSITVVIGIAFMAMQLGKDIIKPEYAFIGGMVLAWGTLAGAILQWLVQLVVQWRLGLGTLRLRFDFKTPAVQEVIKIMTPATISSGMMPINFATVLYFASPIPGAAAGFNYANLLVQTPLGIISNIILLPLLPIFAKLAAPEHWDDLKLRIRQGLLLSAVTMLPLGALMVALSVPIVQVVYERGAFKGDATQLVSELLIVYGIGMFVYLGRDVLVRVFYALGDGQTPFRISTFNIFLNAALDWILVGPFGAPGLVLATVGVNCSSLLMLLWLLDRKINGLPWREWSVPILGLTAGSVIAGVASYGTLIASAQVLGKTGLVVLLLQLCISSCVGIAVFALIAAWMKIPELNTFVDRLLQRFGKKKRAYAQVTENPTAENTEETEE</sequence>
<feature type="transmembrane region" description="Helical" evidence="8">
    <location>
        <begin position="490"/>
        <end position="515"/>
    </location>
</feature>
<dbReference type="HAMAP" id="MF_02078">
    <property type="entry name" value="MurJ_MviN"/>
    <property type="match status" value="1"/>
</dbReference>
<name>A0ABR8HCG9_NOSPU</name>
<proteinExistence type="inferred from homology"/>
<evidence type="ECO:0000256" key="8">
    <source>
        <dbReference type="HAMAP-Rule" id="MF_02078"/>
    </source>
</evidence>
<dbReference type="InterPro" id="IPR004268">
    <property type="entry name" value="MurJ"/>
</dbReference>
<feature type="transmembrane region" description="Helical" evidence="8">
    <location>
        <begin position="12"/>
        <end position="32"/>
    </location>
</feature>
<dbReference type="PANTHER" id="PTHR43486:SF1">
    <property type="entry name" value="LIPID II FLIPPASE MURJ-RELATED"/>
    <property type="match status" value="1"/>
</dbReference>
<keyword evidence="10" id="KW-1185">Reference proteome</keyword>
<dbReference type="EMBL" id="JACJTC010000012">
    <property type="protein sequence ID" value="MBD2613004.1"/>
    <property type="molecule type" value="Genomic_DNA"/>
</dbReference>
<keyword evidence="8" id="KW-0961">Cell wall biogenesis/degradation</keyword>
<feature type="transmembrane region" description="Helical" evidence="8">
    <location>
        <begin position="364"/>
        <end position="381"/>
    </location>
</feature>
<feature type="transmembrane region" description="Helical" evidence="8">
    <location>
        <begin position="196"/>
        <end position="218"/>
    </location>
</feature>
<feature type="transmembrane region" description="Helical" evidence="8">
    <location>
        <begin position="97"/>
        <end position="117"/>
    </location>
</feature>
<feature type="transmembrane region" description="Helical" evidence="8">
    <location>
        <begin position="456"/>
        <end position="478"/>
    </location>
</feature>
<dbReference type="NCBIfam" id="TIGR01695">
    <property type="entry name" value="murJ_mviN"/>
    <property type="match status" value="1"/>
</dbReference>
<keyword evidence="5 8" id="KW-0573">Peptidoglycan synthesis</keyword>
<feature type="transmembrane region" description="Helical" evidence="8">
    <location>
        <begin position="39"/>
        <end position="64"/>
    </location>
</feature>
<feature type="transmembrane region" description="Helical" evidence="8">
    <location>
        <begin position="248"/>
        <end position="270"/>
    </location>
</feature>
<feature type="transmembrane region" description="Helical" evidence="8">
    <location>
        <begin position="282"/>
        <end position="306"/>
    </location>
</feature>
<accession>A0ABR8HCG9</accession>
<dbReference type="PANTHER" id="PTHR43486">
    <property type="entry name" value="LIPID II FLIPPASE MURJ-RELATED"/>
    <property type="match status" value="1"/>
</dbReference>